<accession>A0A3B0T023</accession>
<keyword evidence="1" id="KW-0812">Transmembrane</keyword>
<feature type="transmembrane region" description="Helical" evidence="1">
    <location>
        <begin position="79"/>
        <end position="100"/>
    </location>
</feature>
<keyword evidence="1" id="KW-0472">Membrane</keyword>
<dbReference type="EMBL" id="UOEH01000482">
    <property type="protein sequence ID" value="VAW05709.1"/>
    <property type="molecule type" value="Genomic_DNA"/>
</dbReference>
<keyword evidence="1" id="KW-1133">Transmembrane helix</keyword>
<protein>
    <submittedName>
        <fullName evidence="2">Uncharacterized protein</fullName>
    </submittedName>
</protein>
<organism evidence="2">
    <name type="scientific">hydrothermal vent metagenome</name>
    <dbReference type="NCBI Taxonomy" id="652676"/>
    <lineage>
        <taxon>unclassified sequences</taxon>
        <taxon>metagenomes</taxon>
        <taxon>ecological metagenomes</taxon>
    </lineage>
</organism>
<sequence length="153" mass="15274">MALAIRGRGAAYDVRPAGESGIRFLGPFASPVGFIKDAVQGSCSGLLALIGASQLSGASGGLATVGSEIESLNGLWQSLSASGLAGPVELFGGIVLFFAARRTIARTLGLLVFIAGVVAYAQGYTVTDVVSVLSSLLENAAAILQSISAGTNA</sequence>
<proteinExistence type="predicted"/>
<dbReference type="AlphaFoldDB" id="A0A3B0T023"/>
<name>A0A3B0T023_9ZZZZ</name>
<evidence type="ECO:0000256" key="1">
    <source>
        <dbReference type="SAM" id="Phobius"/>
    </source>
</evidence>
<reference evidence="2" key="1">
    <citation type="submission" date="2018-06" db="EMBL/GenBank/DDBJ databases">
        <authorList>
            <person name="Zhirakovskaya E."/>
        </authorList>
    </citation>
    <scope>NUCLEOTIDE SEQUENCE</scope>
</reference>
<feature type="transmembrane region" description="Helical" evidence="1">
    <location>
        <begin position="107"/>
        <end position="126"/>
    </location>
</feature>
<gene>
    <name evidence="2" type="ORF">MNBD_ALPHA05-2042</name>
</gene>
<evidence type="ECO:0000313" key="2">
    <source>
        <dbReference type="EMBL" id="VAW05709.1"/>
    </source>
</evidence>